<feature type="transmembrane region" description="Helical" evidence="1">
    <location>
        <begin position="338"/>
        <end position="357"/>
    </location>
</feature>
<protein>
    <submittedName>
        <fullName evidence="3">Uncharacterized membrane protein YeiB</fullName>
    </submittedName>
</protein>
<sequence>MSPPAAPSPGPVRASERILAPDLARGSMLLLIALANTPWYIWGRELSGYSVHPTEGSLLDRAVQFVIITAVDARVYPMFAFLFGYGMVQLLRRQTAAGVPERSARALLRRRNLWLLVFGFLHAALLWMGDVLGAYGLAGLVLGALFLRRRDTTLLVWGGVLAALLFLAGILAVLGAVALTLLGGSLGAGDLMAGLNASVTTGNYATSVVERVLFWPSAVVDQGLLSMSVPIAILLGFWAARRQILEEPHLHLPLLRTVAVVGVGLGLLGGVPNALHHLGALPLPAEQGWVFVFTQTATGLACGIGYVALFGLLGHRLAGRARHGLAITAVTAVGRRSLSAYLAQSALCAPLLAAWGLGLGGEFGSAAMAAFALGVWLVTVAGCYALERVGRRGPAEAALRRLAYGRAAGRS</sequence>
<dbReference type="PANTHER" id="PTHR30590">
    <property type="entry name" value="INNER MEMBRANE PROTEIN"/>
    <property type="match status" value="1"/>
</dbReference>
<feature type="domain" description="DUF418" evidence="2">
    <location>
        <begin position="239"/>
        <end position="405"/>
    </location>
</feature>
<dbReference type="OrthoDB" id="2388539at2"/>
<gene>
    <name evidence="3" type="ORF">SAMN02745673_01106</name>
</gene>
<accession>A0A1T4MFU6</accession>
<proteinExistence type="predicted"/>
<feature type="transmembrane region" description="Helical" evidence="1">
    <location>
        <begin position="223"/>
        <end position="240"/>
    </location>
</feature>
<feature type="transmembrane region" description="Helical" evidence="1">
    <location>
        <begin position="363"/>
        <end position="386"/>
    </location>
</feature>
<dbReference type="Pfam" id="PF04235">
    <property type="entry name" value="DUF418"/>
    <property type="match status" value="1"/>
</dbReference>
<dbReference type="RefSeq" id="WP_078760476.1">
    <property type="nucleotide sequence ID" value="NZ_FUWS01000002.1"/>
</dbReference>
<keyword evidence="4" id="KW-1185">Reference proteome</keyword>
<evidence type="ECO:0000259" key="2">
    <source>
        <dbReference type="Pfam" id="PF04235"/>
    </source>
</evidence>
<keyword evidence="1" id="KW-0472">Membrane</keyword>
<organism evidence="3 4">
    <name type="scientific">Marinactinospora thermotolerans DSM 45154</name>
    <dbReference type="NCBI Taxonomy" id="1122192"/>
    <lineage>
        <taxon>Bacteria</taxon>
        <taxon>Bacillati</taxon>
        <taxon>Actinomycetota</taxon>
        <taxon>Actinomycetes</taxon>
        <taxon>Streptosporangiales</taxon>
        <taxon>Nocardiopsidaceae</taxon>
        <taxon>Marinactinospora</taxon>
    </lineage>
</organism>
<name>A0A1T4MFU6_9ACTN</name>
<keyword evidence="1" id="KW-0812">Transmembrane</keyword>
<evidence type="ECO:0000313" key="3">
    <source>
        <dbReference type="EMBL" id="SJZ65899.1"/>
    </source>
</evidence>
<keyword evidence="1" id="KW-1133">Transmembrane helix</keyword>
<dbReference type="Proteomes" id="UP000190637">
    <property type="component" value="Unassembled WGS sequence"/>
</dbReference>
<evidence type="ECO:0000256" key="1">
    <source>
        <dbReference type="SAM" id="Phobius"/>
    </source>
</evidence>
<dbReference type="PANTHER" id="PTHR30590:SF2">
    <property type="entry name" value="INNER MEMBRANE PROTEIN"/>
    <property type="match status" value="1"/>
</dbReference>
<dbReference type="STRING" id="1122192.SAMN02745673_01106"/>
<reference evidence="3 4" key="1">
    <citation type="submission" date="2017-02" db="EMBL/GenBank/DDBJ databases">
        <authorList>
            <person name="Peterson S.W."/>
        </authorList>
    </citation>
    <scope>NUCLEOTIDE SEQUENCE [LARGE SCALE GENOMIC DNA]</scope>
    <source>
        <strain evidence="3 4">DSM 45154</strain>
    </source>
</reference>
<feature type="transmembrane region" description="Helical" evidence="1">
    <location>
        <begin position="154"/>
        <end position="182"/>
    </location>
</feature>
<feature type="transmembrane region" description="Helical" evidence="1">
    <location>
        <begin position="289"/>
        <end position="313"/>
    </location>
</feature>
<dbReference type="AlphaFoldDB" id="A0A1T4MFU6"/>
<dbReference type="EMBL" id="FUWS01000002">
    <property type="protein sequence ID" value="SJZ65899.1"/>
    <property type="molecule type" value="Genomic_DNA"/>
</dbReference>
<feature type="transmembrane region" description="Helical" evidence="1">
    <location>
        <begin position="252"/>
        <end position="269"/>
    </location>
</feature>
<feature type="transmembrane region" description="Helical" evidence="1">
    <location>
        <begin position="131"/>
        <end position="147"/>
    </location>
</feature>
<evidence type="ECO:0000313" key="4">
    <source>
        <dbReference type="Proteomes" id="UP000190637"/>
    </source>
</evidence>
<dbReference type="InterPro" id="IPR052529">
    <property type="entry name" value="Bact_Transport_Assoc"/>
</dbReference>
<dbReference type="InterPro" id="IPR007349">
    <property type="entry name" value="DUF418"/>
</dbReference>